<evidence type="ECO:0000259" key="17">
    <source>
        <dbReference type="PROSITE" id="PS50885"/>
    </source>
</evidence>
<dbReference type="PANTHER" id="PTHR45453">
    <property type="entry name" value="PHOSPHATE REGULON SENSOR PROTEIN PHOR"/>
    <property type="match status" value="1"/>
</dbReference>
<dbReference type="GO" id="GO:0016036">
    <property type="term" value="P:cellular response to phosphate starvation"/>
    <property type="evidence" value="ECO:0007669"/>
    <property type="project" value="TreeGrafter"/>
</dbReference>
<dbReference type="EMBL" id="FNYW01000024">
    <property type="protein sequence ID" value="SEI83621.1"/>
    <property type="molecule type" value="Genomic_DNA"/>
</dbReference>
<keyword evidence="13" id="KW-1133">Transmembrane helix</keyword>
<keyword evidence="10" id="KW-0902">Two-component regulatory system</keyword>
<evidence type="ECO:0000256" key="6">
    <source>
        <dbReference type="ARBA" id="ARBA00022679"/>
    </source>
</evidence>
<keyword evidence="13" id="KW-0812">Transmembrane</keyword>
<dbReference type="CDD" id="cd00082">
    <property type="entry name" value="HisKA"/>
    <property type="match status" value="1"/>
</dbReference>
<dbReference type="Gene3D" id="6.10.340.10">
    <property type="match status" value="1"/>
</dbReference>
<proteinExistence type="predicted"/>
<dbReference type="Gene3D" id="3.30.565.10">
    <property type="entry name" value="Histidine kinase-like ATPase, C-terminal domain"/>
    <property type="match status" value="1"/>
</dbReference>
<organism evidence="18 19">
    <name type="scientific">Alkalibacterium gilvum</name>
    <dbReference type="NCBI Taxonomy" id="1130080"/>
    <lineage>
        <taxon>Bacteria</taxon>
        <taxon>Bacillati</taxon>
        <taxon>Bacillota</taxon>
        <taxon>Bacilli</taxon>
        <taxon>Lactobacillales</taxon>
        <taxon>Carnobacteriaceae</taxon>
        <taxon>Alkalibacterium</taxon>
    </lineage>
</organism>
<evidence type="ECO:0000256" key="11">
    <source>
        <dbReference type="ARBA" id="ARBA00023136"/>
    </source>
</evidence>
<evidence type="ECO:0000256" key="10">
    <source>
        <dbReference type="ARBA" id="ARBA00023012"/>
    </source>
</evidence>
<dbReference type="InterPro" id="IPR013656">
    <property type="entry name" value="PAS_4"/>
</dbReference>
<dbReference type="GO" id="GO:0005886">
    <property type="term" value="C:plasma membrane"/>
    <property type="evidence" value="ECO:0007669"/>
    <property type="project" value="UniProtKB-SubCell"/>
</dbReference>
<dbReference type="InterPro" id="IPR003594">
    <property type="entry name" value="HATPase_dom"/>
</dbReference>
<evidence type="ECO:0000256" key="1">
    <source>
        <dbReference type="ARBA" id="ARBA00000085"/>
    </source>
</evidence>
<keyword evidence="12" id="KW-0175">Coiled coil</keyword>
<keyword evidence="8 18" id="KW-0418">Kinase</keyword>
<evidence type="ECO:0000256" key="2">
    <source>
        <dbReference type="ARBA" id="ARBA00004236"/>
    </source>
</evidence>
<dbReference type="PANTHER" id="PTHR45453:SF1">
    <property type="entry name" value="PHOSPHATE REGULON SENSOR PROTEIN PHOR"/>
    <property type="match status" value="1"/>
</dbReference>
<comment type="catalytic activity">
    <reaction evidence="1">
        <text>ATP + protein L-histidine = ADP + protein N-phospho-L-histidine.</text>
        <dbReference type="EC" id="2.7.13.3"/>
    </reaction>
</comment>
<keyword evidence="19" id="KW-1185">Reference proteome</keyword>
<evidence type="ECO:0000256" key="5">
    <source>
        <dbReference type="ARBA" id="ARBA00022553"/>
    </source>
</evidence>
<feature type="coiled-coil region" evidence="12">
    <location>
        <begin position="232"/>
        <end position="259"/>
    </location>
</feature>
<dbReference type="NCBIfam" id="NF046044">
    <property type="entry name" value="PnpS"/>
    <property type="match status" value="1"/>
</dbReference>
<dbReference type="PROSITE" id="PS50113">
    <property type="entry name" value="PAC"/>
    <property type="match status" value="1"/>
</dbReference>
<dbReference type="EC" id="2.7.13.3" evidence="3"/>
<evidence type="ECO:0000313" key="19">
    <source>
        <dbReference type="Proteomes" id="UP000198564"/>
    </source>
</evidence>
<accession>A0A1H6TUC4</accession>
<dbReference type="Pfam" id="PF08448">
    <property type="entry name" value="PAS_4"/>
    <property type="match status" value="1"/>
</dbReference>
<dbReference type="InterPro" id="IPR005467">
    <property type="entry name" value="His_kinase_dom"/>
</dbReference>
<dbReference type="SUPFAM" id="SSF55874">
    <property type="entry name" value="ATPase domain of HSP90 chaperone/DNA topoisomerase II/histidine kinase"/>
    <property type="match status" value="1"/>
</dbReference>
<dbReference type="Gene3D" id="3.30.450.20">
    <property type="entry name" value="PAS domain"/>
    <property type="match status" value="1"/>
</dbReference>
<dbReference type="InterPro" id="IPR004358">
    <property type="entry name" value="Sig_transdc_His_kin-like_C"/>
</dbReference>
<dbReference type="InterPro" id="IPR035965">
    <property type="entry name" value="PAS-like_dom_sf"/>
</dbReference>
<feature type="transmembrane region" description="Helical" evidence="13">
    <location>
        <begin position="168"/>
        <end position="187"/>
    </location>
</feature>
<dbReference type="Pfam" id="PF02518">
    <property type="entry name" value="HATPase_c"/>
    <property type="match status" value="1"/>
</dbReference>
<evidence type="ECO:0000256" key="9">
    <source>
        <dbReference type="ARBA" id="ARBA00022840"/>
    </source>
</evidence>
<reference evidence="19" key="1">
    <citation type="submission" date="2016-10" db="EMBL/GenBank/DDBJ databases">
        <authorList>
            <person name="Varghese N."/>
            <person name="Submissions S."/>
        </authorList>
    </citation>
    <scope>NUCLEOTIDE SEQUENCE [LARGE SCALE GENOMIC DNA]</scope>
    <source>
        <strain evidence="19">DSM 25751</strain>
    </source>
</reference>
<dbReference type="CDD" id="cd00130">
    <property type="entry name" value="PAS"/>
    <property type="match status" value="1"/>
</dbReference>
<keyword evidence="7" id="KW-0547">Nucleotide-binding</keyword>
<protein>
    <recommendedName>
        <fullName evidence="3">histidine kinase</fullName>
        <ecNumber evidence="3">2.7.13.3</ecNumber>
    </recommendedName>
</protein>
<dbReference type="SUPFAM" id="SSF47384">
    <property type="entry name" value="Homodimeric domain of signal transducing histidine kinase"/>
    <property type="match status" value="1"/>
</dbReference>
<evidence type="ECO:0000256" key="12">
    <source>
        <dbReference type="SAM" id="Coils"/>
    </source>
</evidence>
<dbReference type="InterPro" id="IPR036097">
    <property type="entry name" value="HisK_dim/P_sf"/>
</dbReference>
<dbReference type="AlphaFoldDB" id="A0A1H6TUC4"/>
<dbReference type="OrthoDB" id="9813151at2"/>
<keyword evidence="9" id="KW-0067">ATP-binding</keyword>
<dbReference type="CDD" id="cd06225">
    <property type="entry name" value="HAMP"/>
    <property type="match status" value="1"/>
</dbReference>
<dbReference type="InterPro" id="IPR003660">
    <property type="entry name" value="HAMP_dom"/>
</dbReference>
<dbReference type="Gene3D" id="1.10.287.130">
    <property type="match status" value="1"/>
</dbReference>
<dbReference type="SUPFAM" id="SSF158472">
    <property type="entry name" value="HAMP domain-like"/>
    <property type="match status" value="1"/>
</dbReference>
<sequence>MKKIQSRMILFFTLILLTFFVVFISMISSGIKEQSIEQQEEALNTQLLVLGSQLNDIEESMEKNGPLISRLESASRVMKERITLIDLNGDVIYDSRVQADQLEKHLDRPEIIQVTEGQKIGTYHRKSESTNEMLYYSATRIETTESGFNGYLRLSRNAEEVIGVTDELMTTLLLFLIAAILISYLFIRYWAKKITRPIDKIRNIANVLSYQDYSVRYHKGSYKEIDELGSSINELAINLNNQMSEIKENELKLKELINNLIIGVMLVEKDKRINMVNPAMNELLGEDLNSKQGKSFFESLHSSELIATIEKAYNTERIQNREIQMYYPEEKTMDVHVVPIFNDSLETLNFIVLLYDITEIRRLEKVRTDFVANVSHELRTPITALKGFSETLLDGALDDNDVLVEFLEIINKEAGRLDVMVNDILQLSKLEQRQDNGAKDIINVNETIEDVLKVLSQKISLKDIHVNIVGQKGIEIEINPDHLKQIIINLVSNAVAYTPEKGKVTIEIGITDNNLKLSVVDNGMGIPENQLNRIFERFYRVDKSRSRNIGGTGLGLSIVKWLVENNEGHIEVKSEVNQWTDFTVWLPISITDNNNEEN</sequence>
<dbReference type="GO" id="GO:0005524">
    <property type="term" value="F:ATP binding"/>
    <property type="evidence" value="ECO:0007669"/>
    <property type="project" value="UniProtKB-KW"/>
</dbReference>
<name>A0A1H6TUC4_9LACT</name>
<dbReference type="GO" id="GO:0004721">
    <property type="term" value="F:phosphoprotein phosphatase activity"/>
    <property type="evidence" value="ECO:0007669"/>
    <property type="project" value="TreeGrafter"/>
</dbReference>
<dbReference type="CDD" id="cd00075">
    <property type="entry name" value="HATPase"/>
    <property type="match status" value="1"/>
</dbReference>
<feature type="domain" description="PAS" evidence="15">
    <location>
        <begin position="249"/>
        <end position="322"/>
    </location>
</feature>
<dbReference type="RefSeq" id="WP_091635156.1">
    <property type="nucleotide sequence ID" value="NZ_FNYW01000024.1"/>
</dbReference>
<evidence type="ECO:0000256" key="13">
    <source>
        <dbReference type="SAM" id="Phobius"/>
    </source>
</evidence>
<dbReference type="GO" id="GO:0000155">
    <property type="term" value="F:phosphorelay sensor kinase activity"/>
    <property type="evidence" value="ECO:0007669"/>
    <property type="project" value="InterPro"/>
</dbReference>
<keyword evidence="4" id="KW-1003">Cell membrane</keyword>
<dbReference type="SMART" id="SM00387">
    <property type="entry name" value="HATPase_c"/>
    <property type="match status" value="1"/>
</dbReference>
<gene>
    <name evidence="18" type="ORF">SAMN04488113_12410</name>
</gene>
<feature type="domain" description="Histidine kinase" evidence="14">
    <location>
        <begin position="373"/>
        <end position="590"/>
    </location>
</feature>
<dbReference type="FunFam" id="3.30.565.10:FF:000006">
    <property type="entry name" value="Sensor histidine kinase WalK"/>
    <property type="match status" value="1"/>
</dbReference>
<dbReference type="SMART" id="SM00388">
    <property type="entry name" value="HisKA"/>
    <property type="match status" value="1"/>
</dbReference>
<dbReference type="PROSITE" id="PS50885">
    <property type="entry name" value="HAMP"/>
    <property type="match status" value="1"/>
</dbReference>
<dbReference type="Pfam" id="PF00512">
    <property type="entry name" value="HisKA"/>
    <property type="match status" value="1"/>
</dbReference>
<evidence type="ECO:0000259" key="14">
    <source>
        <dbReference type="PROSITE" id="PS50109"/>
    </source>
</evidence>
<evidence type="ECO:0000256" key="3">
    <source>
        <dbReference type="ARBA" id="ARBA00012438"/>
    </source>
</evidence>
<keyword evidence="11 13" id="KW-0472">Membrane</keyword>
<keyword evidence="6" id="KW-0808">Transferase</keyword>
<feature type="domain" description="PAC" evidence="16">
    <location>
        <begin position="319"/>
        <end position="369"/>
    </location>
</feature>
<dbReference type="PRINTS" id="PR00344">
    <property type="entry name" value="BCTRLSENSOR"/>
</dbReference>
<dbReference type="InterPro" id="IPR003661">
    <property type="entry name" value="HisK_dim/P_dom"/>
</dbReference>
<dbReference type="Proteomes" id="UP000198564">
    <property type="component" value="Unassembled WGS sequence"/>
</dbReference>
<dbReference type="STRING" id="1130080.SAMN04488113_12410"/>
<comment type="subcellular location">
    <subcellularLocation>
        <location evidence="2">Cell membrane</location>
    </subcellularLocation>
</comment>
<dbReference type="PROSITE" id="PS50109">
    <property type="entry name" value="HIS_KIN"/>
    <property type="match status" value="1"/>
</dbReference>
<dbReference type="SUPFAM" id="SSF55785">
    <property type="entry name" value="PYP-like sensor domain (PAS domain)"/>
    <property type="match status" value="1"/>
</dbReference>
<dbReference type="InterPro" id="IPR000014">
    <property type="entry name" value="PAS"/>
</dbReference>
<evidence type="ECO:0000256" key="7">
    <source>
        <dbReference type="ARBA" id="ARBA00022741"/>
    </source>
</evidence>
<evidence type="ECO:0000256" key="4">
    <source>
        <dbReference type="ARBA" id="ARBA00022475"/>
    </source>
</evidence>
<dbReference type="InterPro" id="IPR050351">
    <property type="entry name" value="BphY/WalK/GraS-like"/>
</dbReference>
<dbReference type="FunFam" id="1.10.287.130:FF:000008">
    <property type="entry name" value="Two-component sensor histidine kinase"/>
    <property type="match status" value="1"/>
</dbReference>
<dbReference type="PROSITE" id="PS50112">
    <property type="entry name" value="PAS"/>
    <property type="match status" value="1"/>
</dbReference>
<keyword evidence="5" id="KW-0597">Phosphoprotein</keyword>
<dbReference type="InterPro" id="IPR036890">
    <property type="entry name" value="HATPase_C_sf"/>
</dbReference>
<dbReference type="InterPro" id="IPR000700">
    <property type="entry name" value="PAS-assoc_C"/>
</dbReference>
<evidence type="ECO:0000313" key="18">
    <source>
        <dbReference type="EMBL" id="SEI83621.1"/>
    </source>
</evidence>
<evidence type="ECO:0000259" key="15">
    <source>
        <dbReference type="PROSITE" id="PS50112"/>
    </source>
</evidence>
<evidence type="ECO:0000256" key="8">
    <source>
        <dbReference type="ARBA" id="ARBA00022777"/>
    </source>
</evidence>
<evidence type="ECO:0000259" key="16">
    <source>
        <dbReference type="PROSITE" id="PS50113"/>
    </source>
</evidence>
<feature type="domain" description="HAMP" evidence="17">
    <location>
        <begin position="192"/>
        <end position="244"/>
    </location>
</feature>
<dbReference type="NCBIfam" id="TIGR00229">
    <property type="entry name" value="sensory_box"/>
    <property type="match status" value="1"/>
</dbReference>